<reference evidence="2 3" key="1">
    <citation type="journal article" date="2015" name="Nature">
        <title>rRNA introns, odd ribosomes, and small enigmatic genomes across a large radiation of phyla.</title>
        <authorList>
            <person name="Brown C.T."/>
            <person name="Hug L.A."/>
            <person name="Thomas B.C."/>
            <person name="Sharon I."/>
            <person name="Castelle C.J."/>
            <person name="Singh A."/>
            <person name="Wilkins M.J."/>
            <person name="Williams K.H."/>
            <person name="Banfield J.F."/>
        </authorList>
    </citation>
    <scope>NUCLEOTIDE SEQUENCE [LARGE SCALE GENOMIC DNA]</scope>
</reference>
<evidence type="ECO:0000313" key="2">
    <source>
        <dbReference type="EMBL" id="KKU06473.1"/>
    </source>
</evidence>
<evidence type="ECO:0000259" key="1">
    <source>
        <dbReference type="Pfam" id="PF08486"/>
    </source>
</evidence>
<dbReference type="AlphaFoldDB" id="A0A0G1PM38"/>
<dbReference type="InterPro" id="IPR013783">
    <property type="entry name" value="Ig-like_fold"/>
</dbReference>
<dbReference type="Proteomes" id="UP000034354">
    <property type="component" value="Unassembled WGS sequence"/>
</dbReference>
<protein>
    <submittedName>
        <fullName evidence="2">SpoIID/LytB domain protein</fullName>
    </submittedName>
</protein>
<dbReference type="Pfam" id="PF08486">
    <property type="entry name" value="SpoIID"/>
    <property type="match status" value="1"/>
</dbReference>
<dbReference type="InterPro" id="IPR013693">
    <property type="entry name" value="SpoIID/LytB_N"/>
</dbReference>
<dbReference type="Gene3D" id="2.60.40.10">
    <property type="entry name" value="Immunoglobulins"/>
    <property type="match status" value="2"/>
</dbReference>
<sequence>MRARVYTYEPKYRTSVFADPSWYKINQPALISEAKVAVKGNGTISLKLKAPTTVGTYKETFALAVEDKAWIPGGQFTITIKVAEQTVSSTSVVPSTSSVSSTTTDGYSATVLLKSIKKTLQVKGGEVVTFTAGIKNSGSQTWNARSIKLPEISTASSVSYVDSSWADSKTAIVKNDSPVVPGAMDLITFKFKAPVKKGNYTVKFAMAADNVDVVTGSEIEIPIEVTSDAPEVKDFPVIVEDTISYIEEPVIRVGVLIVDEETEDQVKITCASDFNLKDGNNSLLAEMKAGEEVEAFYKKGKYWFNRGKGLESTSFFIRFEPVVANAICTVTNFDRRISRNAANADNQFRNILEIHYNVPNDRTWLINELPMEYYLRGLGETSDLSNLEFQKALLTAARTYALYHWERATKHASEFFHVDAYADQVYFGYGQEARTPHITEAVEATRGQVVIHGGATAITPYFSRSDGRTRSWNEVWGGRVPWCVSVSTPHDVGKTLWGHGVGMSASEALAMGKEGTDWQTIIKYFYTGIDLVKRWK</sequence>
<gene>
    <name evidence="2" type="ORF">UX09_C0051G0006</name>
</gene>
<accession>A0A0G1PM38</accession>
<feature type="domain" description="Sporulation stage II protein D amidase enhancer LytB N-terminal" evidence="1">
    <location>
        <begin position="361"/>
        <end position="451"/>
    </location>
</feature>
<dbReference type="STRING" id="1618993.UX09_C0051G0006"/>
<proteinExistence type="predicted"/>
<dbReference type="EMBL" id="LCKW01000051">
    <property type="protein sequence ID" value="KKU06473.1"/>
    <property type="molecule type" value="Genomic_DNA"/>
</dbReference>
<comment type="caution">
    <text evidence="2">The sequence shown here is derived from an EMBL/GenBank/DDBJ whole genome shotgun (WGS) entry which is preliminary data.</text>
</comment>
<organism evidence="2 3">
    <name type="scientific">Candidatus Uhrbacteria bacterium GW2011_GWE2_45_35</name>
    <dbReference type="NCBI Taxonomy" id="1618993"/>
    <lineage>
        <taxon>Bacteria</taxon>
        <taxon>Candidatus Uhriibacteriota</taxon>
    </lineage>
</organism>
<evidence type="ECO:0000313" key="3">
    <source>
        <dbReference type="Proteomes" id="UP000034354"/>
    </source>
</evidence>
<name>A0A0G1PM38_9BACT</name>